<feature type="region of interest" description="Disordered" evidence="1">
    <location>
        <begin position="252"/>
        <end position="278"/>
    </location>
</feature>
<gene>
    <name evidence="2" type="ORF">AVDCRST_MAG31-1204</name>
</gene>
<proteinExistence type="predicted"/>
<sequence>GRDRRRRAAGATLAAADLRLGAFAGLRHRRCGLCGGAGLGADPGGAGLGDVDRAEPGAVPPGAPAMADVRRHPPRGRRRLGEHAADHADGRDDHRAGGPRRWSRGGGRLRDRQPAGIPAGAAGLRPRFPAGRAGGHQCRRRPARPRAAHRHARRRRGLRAHPGGGAGRRGLAARLAWAVRRRPRHARHGCRLPARGGADLRLLRAGAGALLRLPGRRAAAVAAGEQRGADADRGGGRVAGAGDDGFADLGLRGGRGHGGVRGKPRSADRQRCLVPRAV</sequence>
<name>A0A6J4T6X0_9SPHN</name>
<feature type="non-terminal residue" evidence="2">
    <location>
        <position position="1"/>
    </location>
</feature>
<evidence type="ECO:0000256" key="1">
    <source>
        <dbReference type="SAM" id="MobiDB-lite"/>
    </source>
</evidence>
<feature type="region of interest" description="Disordered" evidence="1">
    <location>
        <begin position="48"/>
        <end position="169"/>
    </location>
</feature>
<feature type="compositionally biased region" description="Basic residues" evidence="1">
    <location>
        <begin position="137"/>
        <end position="159"/>
    </location>
</feature>
<organism evidence="2">
    <name type="scientific">uncultured Sphingomonas sp</name>
    <dbReference type="NCBI Taxonomy" id="158754"/>
    <lineage>
        <taxon>Bacteria</taxon>
        <taxon>Pseudomonadati</taxon>
        <taxon>Pseudomonadota</taxon>
        <taxon>Alphaproteobacteria</taxon>
        <taxon>Sphingomonadales</taxon>
        <taxon>Sphingomonadaceae</taxon>
        <taxon>Sphingomonas</taxon>
        <taxon>environmental samples</taxon>
    </lineage>
</organism>
<dbReference type="AlphaFoldDB" id="A0A6J4T6X0"/>
<dbReference type="EMBL" id="CADCWA010000081">
    <property type="protein sequence ID" value="CAA9514742.1"/>
    <property type="molecule type" value="Genomic_DNA"/>
</dbReference>
<feature type="non-terminal residue" evidence="2">
    <location>
        <position position="278"/>
    </location>
</feature>
<reference evidence="2" key="1">
    <citation type="submission" date="2020-02" db="EMBL/GenBank/DDBJ databases">
        <authorList>
            <person name="Meier V. D."/>
        </authorList>
    </citation>
    <scope>NUCLEOTIDE SEQUENCE</scope>
    <source>
        <strain evidence="2">AVDCRST_MAG31</strain>
    </source>
</reference>
<feature type="compositionally biased region" description="Basic and acidic residues" evidence="1">
    <location>
        <begin position="79"/>
        <end position="96"/>
    </location>
</feature>
<feature type="compositionally biased region" description="Basic residues" evidence="1">
    <location>
        <begin position="254"/>
        <end position="264"/>
    </location>
</feature>
<protein>
    <submittedName>
        <fullName evidence="2">Uncharacterized protein</fullName>
    </submittedName>
</protein>
<evidence type="ECO:0000313" key="2">
    <source>
        <dbReference type="EMBL" id="CAA9514742.1"/>
    </source>
</evidence>
<accession>A0A6J4T6X0</accession>